<evidence type="ECO:0000259" key="2">
    <source>
        <dbReference type="PROSITE" id="PS50245"/>
    </source>
</evidence>
<dbReference type="PANTHER" id="PTHR13958:SF3">
    <property type="entry name" value="CAP-GLY DOMAIN-CONTAINING PROTEIN-RELATED"/>
    <property type="match status" value="1"/>
</dbReference>
<dbReference type="SMART" id="SM01052">
    <property type="entry name" value="CAP_GLY"/>
    <property type="match status" value="1"/>
</dbReference>
<accession>A0A915C720</accession>
<keyword evidence="3" id="KW-1185">Reference proteome</keyword>
<feature type="region of interest" description="Disordered" evidence="1">
    <location>
        <begin position="323"/>
        <end position="342"/>
    </location>
</feature>
<dbReference type="Proteomes" id="UP000887569">
    <property type="component" value="Unplaced"/>
</dbReference>
<dbReference type="InterPro" id="IPR036859">
    <property type="entry name" value="CAP-Gly_dom_sf"/>
</dbReference>
<dbReference type="SUPFAM" id="SSF74924">
    <property type="entry name" value="Cap-Gly domain"/>
    <property type="match status" value="1"/>
</dbReference>
<dbReference type="GO" id="GO:0005813">
    <property type="term" value="C:centrosome"/>
    <property type="evidence" value="ECO:0007669"/>
    <property type="project" value="InterPro"/>
</dbReference>
<dbReference type="PROSITE" id="PS50245">
    <property type="entry name" value="CAP_GLY_2"/>
    <property type="match status" value="1"/>
</dbReference>
<name>A0A915C720_PARUN</name>
<dbReference type="InterPro" id="IPR028750">
    <property type="entry name" value="CEP350/CC187"/>
</dbReference>
<dbReference type="Pfam" id="PF01302">
    <property type="entry name" value="CAP_GLY"/>
    <property type="match status" value="1"/>
</dbReference>
<protein>
    <submittedName>
        <fullName evidence="4">CAP-Gly domain-containing protein</fullName>
    </submittedName>
</protein>
<organism evidence="3 4">
    <name type="scientific">Parascaris univalens</name>
    <name type="common">Nematode worm</name>
    <dbReference type="NCBI Taxonomy" id="6257"/>
    <lineage>
        <taxon>Eukaryota</taxon>
        <taxon>Metazoa</taxon>
        <taxon>Ecdysozoa</taxon>
        <taxon>Nematoda</taxon>
        <taxon>Chromadorea</taxon>
        <taxon>Rhabditida</taxon>
        <taxon>Spirurina</taxon>
        <taxon>Ascaridomorpha</taxon>
        <taxon>Ascaridoidea</taxon>
        <taxon>Ascarididae</taxon>
        <taxon>Parascaris</taxon>
    </lineage>
</organism>
<dbReference type="InterPro" id="IPR000938">
    <property type="entry name" value="CAP-Gly_domain"/>
</dbReference>
<evidence type="ECO:0000313" key="3">
    <source>
        <dbReference type="Proteomes" id="UP000887569"/>
    </source>
</evidence>
<feature type="region of interest" description="Disordered" evidence="1">
    <location>
        <begin position="169"/>
        <end position="212"/>
    </location>
</feature>
<evidence type="ECO:0000256" key="1">
    <source>
        <dbReference type="SAM" id="MobiDB-lite"/>
    </source>
</evidence>
<dbReference type="AlphaFoldDB" id="A0A915C720"/>
<feature type="compositionally biased region" description="Basic and acidic residues" evidence="1">
    <location>
        <begin position="323"/>
        <end position="333"/>
    </location>
</feature>
<proteinExistence type="predicted"/>
<feature type="domain" description="CAP-Gly" evidence="2">
    <location>
        <begin position="264"/>
        <end position="306"/>
    </location>
</feature>
<dbReference type="WBParaSite" id="PgR098_g019_t05">
    <property type="protein sequence ID" value="PgR098_g019_t05"/>
    <property type="gene ID" value="PgR098_g019"/>
</dbReference>
<reference evidence="4" key="1">
    <citation type="submission" date="2022-11" db="UniProtKB">
        <authorList>
            <consortium name="WormBaseParasite"/>
        </authorList>
    </citation>
    <scope>IDENTIFICATION</scope>
</reference>
<dbReference type="GO" id="GO:0034453">
    <property type="term" value="P:microtubule anchoring"/>
    <property type="evidence" value="ECO:0007669"/>
    <property type="project" value="InterPro"/>
</dbReference>
<feature type="compositionally biased region" description="Basic and acidic residues" evidence="1">
    <location>
        <begin position="173"/>
        <end position="183"/>
    </location>
</feature>
<dbReference type="Gene3D" id="2.30.30.190">
    <property type="entry name" value="CAP Gly-rich-like domain"/>
    <property type="match status" value="1"/>
</dbReference>
<evidence type="ECO:0000313" key="4">
    <source>
        <dbReference type="WBParaSite" id="PgR098_g019_t05"/>
    </source>
</evidence>
<dbReference type="PANTHER" id="PTHR13958">
    <property type="entry name" value="CENTROSOME-ASSOCIATED PROTEIN 350"/>
    <property type="match status" value="1"/>
</dbReference>
<dbReference type="GO" id="GO:0008017">
    <property type="term" value="F:microtubule binding"/>
    <property type="evidence" value="ECO:0007669"/>
    <property type="project" value="InterPro"/>
</dbReference>
<sequence>MSGCSNYFMQIGMDYQLLEEIECPTDLFVIEDDMSYPRVGDFADPVTEFHPSEEEQNPLRWPCLLAEKSISPDLPAHDKLNSFRLGDNTSPAHTLCQARSPFQATFESSLPADEDMRYQLLEEIECPKDLFAFDDDSSNSRLNETSVLKESLIGVEHLPVINSDTAVPAVEHGSSDEQQRGPEESSPAMKTRLGASSGSHEEHDELPPGSGIPLEQSAFQGRLFSQTSLHTLTPIRESGAIEEQDMGRRVAVVKIGVGVLRYVGSVKGKEGIFCGVELDLPQGRHNGTYQGIAYFQCADKHGIFAPPHRVRLLIEMPEPSQRVRGEAAMRDPDGSIARKRKDSVPVCKKLKSTLESVAAKERLPKEYKSKLPVMYAGDDARLMKKTHKGGPWKHVIFPAATAAVPAVPASEGRLKNKLLKTANASILIAASSCSTAPRPKQRRLSPSPTIFSHKVTVHAQAKWIGVTTTPQRLQR</sequence>